<accession>D8LSI3</accession>
<reference evidence="2 3" key="1">
    <citation type="journal article" date="2010" name="Nature">
        <title>The Ectocarpus genome and the independent evolution of multicellularity in brown algae.</title>
        <authorList>
            <person name="Cock J.M."/>
            <person name="Sterck L."/>
            <person name="Rouze P."/>
            <person name="Scornet D."/>
            <person name="Allen A.E."/>
            <person name="Amoutzias G."/>
            <person name="Anthouard V."/>
            <person name="Artiguenave F."/>
            <person name="Aury J.M."/>
            <person name="Badger J.H."/>
            <person name="Beszteri B."/>
            <person name="Billiau K."/>
            <person name="Bonnet E."/>
            <person name="Bothwell J.H."/>
            <person name="Bowler C."/>
            <person name="Boyen C."/>
            <person name="Brownlee C."/>
            <person name="Carrano C.J."/>
            <person name="Charrier B."/>
            <person name="Cho G.Y."/>
            <person name="Coelho S.M."/>
            <person name="Collen J."/>
            <person name="Corre E."/>
            <person name="Da Silva C."/>
            <person name="Delage L."/>
            <person name="Delaroque N."/>
            <person name="Dittami S.M."/>
            <person name="Doulbeau S."/>
            <person name="Elias M."/>
            <person name="Farnham G."/>
            <person name="Gachon C.M."/>
            <person name="Gschloessl B."/>
            <person name="Heesch S."/>
            <person name="Jabbari K."/>
            <person name="Jubin C."/>
            <person name="Kawai H."/>
            <person name="Kimura K."/>
            <person name="Kloareg B."/>
            <person name="Kupper F.C."/>
            <person name="Lang D."/>
            <person name="Le Bail A."/>
            <person name="Leblanc C."/>
            <person name="Lerouge P."/>
            <person name="Lohr M."/>
            <person name="Lopez P.J."/>
            <person name="Martens C."/>
            <person name="Maumus F."/>
            <person name="Michel G."/>
            <person name="Miranda-Saavedra D."/>
            <person name="Morales J."/>
            <person name="Moreau H."/>
            <person name="Motomura T."/>
            <person name="Nagasato C."/>
            <person name="Napoli C.A."/>
            <person name="Nelson D.R."/>
            <person name="Nyvall-Collen P."/>
            <person name="Peters A.F."/>
            <person name="Pommier C."/>
            <person name="Potin P."/>
            <person name="Poulain J."/>
            <person name="Quesneville H."/>
            <person name="Read B."/>
            <person name="Rensing S.A."/>
            <person name="Ritter A."/>
            <person name="Rousvoal S."/>
            <person name="Samanta M."/>
            <person name="Samson G."/>
            <person name="Schroeder D.C."/>
            <person name="Segurens B."/>
            <person name="Strittmatter M."/>
            <person name="Tonon T."/>
            <person name="Tregear J.W."/>
            <person name="Valentin K."/>
            <person name="von Dassow P."/>
            <person name="Yamagishi T."/>
            <person name="Van de Peer Y."/>
            <person name="Wincker P."/>
        </authorList>
    </citation>
    <scope>NUCLEOTIDE SEQUENCE [LARGE SCALE GENOMIC DNA]</scope>
    <source>
        <strain evidence="3">Ec32 / CCAP1310/4</strain>
    </source>
</reference>
<name>D8LSI3_ECTSI</name>
<protein>
    <submittedName>
        <fullName evidence="2">Uncharacterized protein</fullName>
    </submittedName>
</protein>
<keyword evidence="1" id="KW-0175">Coiled coil</keyword>
<dbReference type="AlphaFoldDB" id="D8LSI3"/>
<dbReference type="InParanoid" id="D8LSI3"/>
<feature type="coiled-coil region" evidence="1">
    <location>
        <begin position="128"/>
        <end position="155"/>
    </location>
</feature>
<dbReference type="EMBL" id="FN649760">
    <property type="protein sequence ID" value="CBN77820.1"/>
    <property type="molecule type" value="Genomic_DNA"/>
</dbReference>
<organism evidence="2 3">
    <name type="scientific">Ectocarpus siliculosus</name>
    <name type="common">Brown alga</name>
    <name type="synonym">Conferva siliculosa</name>
    <dbReference type="NCBI Taxonomy" id="2880"/>
    <lineage>
        <taxon>Eukaryota</taxon>
        <taxon>Sar</taxon>
        <taxon>Stramenopiles</taxon>
        <taxon>Ochrophyta</taxon>
        <taxon>PX clade</taxon>
        <taxon>Phaeophyceae</taxon>
        <taxon>Ectocarpales</taxon>
        <taxon>Ectocarpaceae</taxon>
        <taxon>Ectocarpus</taxon>
    </lineage>
</organism>
<dbReference type="Proteomes" id="UP000002630">
    <property type="component" value="Unassembled WGS sequence"/>
</dbReference>
<gene>
    <name evidence="2" type="ORF">Esi_0074_0007</name>
</gene>
<keyword evidence="3" id="KW-1185">Reference proteome</keyword>
<evidence type="ECO:0000256" key="1">
    <source>
        <dbReference type="SAM" id="Coils"/>
    </source>
</evidence>
<dbReference type="OrthoDB" id="549336at2759"/>
<sequence>MQSHRRNYPELTRCLEAMCSTGRDNYQLVAVGARGDLPDDVSAMQCVEQRTTEWRHLEYPEFYANISAGHFVVTAAAGHGYEYDKATSTVPTALLLERPLVMSSTLLDAYPCLRKSRVHSMVANDDLCVNLQTAYDLTREEYDEMELEARDCKLEMWRHARETVAGMASGWTLD</sequence>
<evidence type="ECO:0000313" key="3">
    <source>
        <dbReference type="Proteomes" id="UP000002630"/>
    </source>
</evidence>
<proteinExistence type="predicted"/>
<evidence type="ECO:0000313" key="2">
    <source>
        <dbReference type="EMBL" id="CBN77820.1"/>
    </source>
</evidence>